<dbReference type="EMBL" id="JBHUOV010000001">
    <property type="protein sequence ID" value="MFD2822276.1"/>
    <property type="molecule type" value="Genomic_DNA"/>
</dbReference>
<keyword evidence="3" id="KW-1185">Reference proteome</keyword>
<comment type="caution">
    <text evidence="2">The sequence shown here is derived from an EMBL/GenBank/DDBJ whole genome shotgun (WGS) entry which is preliminary data.</text>
</comment>
<sequence length="231" mass="26400">MNKILPLFVFIFSFHLASSQEDTVVKESDSLYKEDQFYIGVTYNLLGNKPNGVSQSGFSSGFHLGFIKDMPINIRRNVAIGLGLGVSANSFNQNMLIDKADGQFVYSVLDENEISYSKNKFTTYVIEAPLEFRWRTSTASEYKFWRIYTGIKFGYVVANSSKYKGEPQKIKHSNIDEFNAFQYGLTISVGYNTWNLHLYYGLNPVFNSDAKINDERLQMNAIKIGLMLYLL</sequence>
<protein>
    <submittedName>
        <fullName evidence="2">Porin family protein</fullName>
    </submittedName>
</protein>
<accession>A0ABW5WK60</accession>
<proteinExistence type="predicted"/>
<reference evidence="3" key="1">
    <citation type="journal article" date="2019" name="Int. J. Syst. Evol. Microbiol.">
        <title>The Global Catalogue of Microorganisms (GCM) 10K type strain sequencing project: providing services to taxonomists for standard genome sequencing and annotation.</title>
        <authorList>
            <consortium name="The Broad Institute Genomics Platform"/>
            <consortium name="The Broad Institute Genome Sequencing Center for Infectious Disease"/>
            <person name="Wu L."/>
            <person name="Ma J."/>
        </authorList>
    </citation>
    <scope>NUCLEOTIDE SEQUENCE [LARGE SCALE GENOMIC DNA]</scope>
    <source>
        <strain evidence="3">KCTC 32141</strain>
    </source>
</reference>
<evidence type="ECO:0000313" key="2">
    <source>
        <dbReference type="EMBL" id="MFD2822276.1"/>
    </source>
</evidence>
<dbReference type="InterPro" id="IPR025665">
    <property type="entry name" value="Beta-barrel_OMP_2"/>
</dbReference>
<gene>
    <name evidence="2" type="ORF">ACFS5M_01255</name>
</gene>
<name>A0ABW5WK60_9FLAO</name>
<evidence type="ECO:0000313" key="3">
    <source>
        <dbReference type="Proteomes" id="UP001597533"/>
    </source>
</evidence>
<dbReference type="Proteomes" id="UP001597533">
    <property type="component" value="Unassembled WGS sequence"/>
</dbReference>
<organism evidence="2 3">
    <name type="scientific">Lacinutrix iliipiscaria</name>
    <dbReference type="NCBI Taxonomy" id="1230532"/>
    <lineage>
        <taxon>Bacteria</taxon>
        <taxon>Pseudomonadati</taxon>
        <taxon>Bacteroidota</taxon>
        <taxon>Flavobacteriia</taxon>
        <taxon>Flavobacteriales</taxon>
        <taxon>Flavobacteriaceae</taxon>
        <taxon>Lacinutrix</taxon>
    </lineage>
</organism>
<feature type="domain" description="Outer membrane protein beta-barrel" evidence="1">
    <location>
        <begin position="31"/>
        <end position="207"/>
    </location>
</feature>
<dbReference type="Pfam" id="PF13568">
    <property type="entry name" value="OMP_b-brl_2"/>
    <property type="match status" value="1"/>
</dbReference>
<dbReference type="RefSeq" id="WP_183484670.1">
    <property type="nucleotide sequence ID" value="NZ_JBHUOV010000001.1"/>
</dbReference>
<evidence type="ECO:0000259" key="1">
    <source>
        <dbReference type="Pfam" id="PF13568"/>
    </source>
</evidence>